<dbReference type="AlphaFoldDB" id="A0A0J9SAU5"/>
<proteinExistence type="predicted"/>
<feature type="region of interest" description="Disordered" evidence="1">
    <location>
        <begin position="1"/>
        <end position="26"/>
    </location>
</feature>
<feature type="compositionally biased region" description="Polar residues" evidence="1">
    <location>
        <begin position="14"/>
        <end position="26"/>
    </location>
</feature>
<accession>A0A0J9SAU5</accession>
<organism evidence="3 4">
    <name type="scientific">Plasmodium vivax India VII</name>
    <dbReference type="NCBI Taxonomy" id="1077284"/>
    <lineage>
        <taxon>Eukaryota</taxon>
        <taxon>Sar</taxon>
        <taxon>Alveolata</taxon>
        <taxon>Apicomplexa</taxon>
        <taxon>Aconoidasida</taxon>
        <taxon>Haemosporida</taxon>
        <taxon>Plasmodiidae</taxon>
        <taxon>Plasmodium</taxon>
        <taxon>Plasmodium (Plasmodium)</taxon>
    </lineage>
</organism>
<dbReference type="Proteomes" id="UP000053562">
    <property type="component" value="Unassembled WGS sequence"/>
</dbReference>
<evidence type="ECO:0000256" key="1">
    <source>
        <dbReference type="SAM" id="MobiDB-lite"/>
    </source>
</evidence>
<dbReference type="OrthoDB" id="379649at2759"/>
<evidence type="ECO:0000313" key="4">
    <source>
        <dbReference type="Proteomes" id="UP000053562"/>
    </source>
</evidence>
<sequence>MELKANMKGPAPQQKFSPAKKTQNRNPKLSKMTAIFTVSPLQIILFALFSVFILNPSHAASTERESIKCYLPNNLMEFWKDDVDQSEQLKKCAWNNWMMRLESEWENFNTSMKSKKNVWLQETEQEWTEWIKQMENKWMNCNENINDEYKDYLISKSATWTDEEWKEWIKTEGKNFMKTDLEKWIKAKETSLDLLLLTEWVQWKNEKIMAWLLSEWKTEEDTYWSQWEHSTWLKWLNLTEKKHWLKWKERNHREGEQWSTWLHVKENVYIFSEWNNWSIWKNEKEEFFYKWMEDTINEWINEKRWNTLVSTDNDS</sequence>
<protein>
    <submittedName>
        <fullName evidence="3">Tryptophan-rich antigen (Pv-fam-a)</fullName>
    </submittedName>
</protein>
<evidence type="ECO:0000259" key="2">
    <source>
        <dbReference type="Pfam" id="PF12319"/>
    </source>
</evidence>
<dbReference type="EMBL" id="KQ234312">
    <property type="protein sequence ID" value="KMZ79949.1"/>
    <property type="molecule type" value="Genomic_DNA"/>
</dbReference>
<dbReference type="InterPro" id="IPR022089">
    <property type="entry name" value="Plasmodium-antigen_C"/>
</dbReference>
<reference evidence="3 4" key="1">
    <citation type="submission" date="2011-08" db="EMBL/GenBank/DDBJ databases">
        <title>The Genome Sequence of Plasmodium vivax India VII.</title>
        <authorList>
            <consortium name="The Broad Institute Genome Sequencing Platform"/>
            <consortium name="The Broad Institute Genome Sequencing Center for Infectious Disease"/>
            <person name="Neafsey D."/>
            <person name="Carlton J."/>
            <person name="Barnwell J."/>
            <person name="Collins W."/>
            <person name="Escalante A."/>
            <person name="Mullikin J."/>
            <person name="Saul A."/>
            <person name="Guigo R."/>
            <person name="Camara F."/>
            <person name="Young S.K."/>
            <person name="Zeng Q."/>
            <person name="Gargeya S."/>
            <person name="Fitzgerald M."/>
            <person name="Haas B."/>
            <person name="Abouelleil A."/>
            <person name="Alvarado L."/>
            <person name="Arachchi H.M."/>
            <person name="Berlin A."/>
            <person name="Brown A."/>
            <person name="Chapman S.B."/>
            <person name="Chen Z."/>
            <person name="Dunbar C."/>
            <person name="Freedman E."/>
            <person name="Gearin G."/>
            <person name="Gellesch M."/>
            <person name="Goldberg J."/>
            <person name="Griggs A."/>
            <person name="Gujja S."/>
            <person name="Heiman D."/>
            <person name="Howarth C."/>
            <person name="Larson L."/>
            <person name="Lui A."/>
            <person name="MacDonald P.J.P."/>
            <person name="Montmayeur A."/>
            <person name="Murphy C."/>
            <person name="Neiman D."/>
            <person name="Pearson M."/>
            <person name="Priest M."/>
            <person name="Roberts A."/>
            <person name="Saif S."/>
            <person name="Shea T."/>
            <person name="Shenoy N."/>
            <person name="Sisk P."/>
            <person name="Stolte C."/>
            <person name="Sykes S."/>
            <person name="Wortman J."/>
            <person name="Nusbaum C."/>
            <person name="Birren B."/>
        </authorList>
    </citation>
    <scope>NUCLEOTIDE SEQUENCE [LARGE SCALE GENOMIC DNA]</scope>
    <source>
        <strain evidence="3 4">India VII</strain>
    </source>
</reference>
<feature type="domain" description="Tryptophan/threonine-rich plasmodium antigen C-terminal" evidence="2">
    <location>
        <begin position="93"/>
        <end position="307"/>
    </location>
</feature>
<evidence type="ECO:0000313" key="3">
    <source>
        <dbReference type="EMBL" id="KMZ79949.1"/>
    </source>
</evidence>
<dbReference type="Pfam" id="PF12319">
    <property type="entry name" value="TryThrA_C"/>
    <property type="match status" value="1"/>
</dbReference>
<gene>
    <name evidence="3" type="ORF">PVIIG_04204</name>
</gene>
<name>A0A0J9SAU5_PLAVI</name>